<evidence type="ECO:0000256" key="1">
    <source>
        <dbReference type="SAM" id="Phobius"/>
    </source>
</evidence>
<dbReference type="Proteomes" id="UP000299102">
    <property type="component" value="Unassembled WGS sequence"/>
</dbReference>
<keyword evidence="1" id="KW-1133">Transmembrane helix</keyword>
<dbReference type="EMBL" id="BGZK01003198">
    <property type="protein sequence ID" value="GBO98622.1"/>
    <property type="molecule type" value="Genomic_DNA"/>
</dbReference>
<accession>A0A4C1S8M8</accession>
<sequence length="101" mass="10926">MLVRLVKKHIFTKYGRKVAASAVSFRPAVRGGGLICHETGDPVEDETAGVLVGVHSLLNNKLVTLHTRVAMFNKWIEDGCGVATALEILVASLFLITLILN</sequence>
<name>A0A4C1S8M8_EUMVA</name>
<organism evidence="2 3">
    <name type="scientific">Eumeta variegata</name>
    <name type="common">Bagworm moth</name>
    <name type="synonym">Eumeta japonica</name>
    <dbReference type="NCBI Taxonomy" id="151549"/>
    <lineage>
        <taxon>Eukaryota</taxon>
        <taxon>Metazoa</taxon>
        <taxon>Ecdysozoa</taxon>
        <taxon>Arthropoda</taxon>
        <taxon>Hexapoda</taxon>
        <taxon>Insecta</taxon>
        <taxon>Pterygota</taxon>
        <taxon>Neoptera</taxon>
        <taxon>Endopterygota</taxon>
        <taxon>Lepidoptera</taxon>
        <taxon>Glossata</taxon>
        <taxon>Ditrysia</taxon>
        <taxon>Tineoidea</taxon>
        <taxon>Psychidae</taxon>
        <taxon>Oiketicinae</taxon>
        <taxon>Eumeta</taxon>
    </lineage>
</organism>
<gene>
    <name evidence="2" type="ORF">EVAR_34246_1</name>
</gene>
<keyword evidence="1" id="KW-0812">Transmembrane</keyword>
<dbReference type="AlphaFoldDB" id="A0A4C1S8M8"/>
<proteinExistence type="predicted"/>
<reference evidence="2 3" key="1">
    <citation type="journal article" date="2019" name="Commun. Biol.">
        <title>The bagworm genome reveals a unique fibroin gene that provides high tensile strength.</title>
        <authorList>
            <person name="Kono N."/>
            <person name="Nakamura H."/>
            <person name="Ohtoshi R."/>
            <person name="Tomita M."/>
            <person name="Numata K."/>
            <person name="Arakawa K."/>
        </authorList>
    </citation>
    <scope>NUCLEOTIDE SEQUENCE [LARGE SCALE GENOMIC DNA]</scope>
</reference>
<feature type="transmembrane region" description="Helical" evidence="1">
    <location>
        <begin position="80"/>
        <end position="100"/>
    </location>
</feature>
<evidence type="ECO:0000313" key="3">
    <source>
        <dbReference type="Proteomes" id="UP000299102"/>
    </source>
</evidence>
<keyword evidence="3" id="KW-1185">Reference proteome</keyword>
<comment type="caution">
    <text evidence="2">The sequence shown here is derived from an EMBL/GenBank/DDBJ whole genome shotgun (WGS) entry which is preliminary data.</text>
</comment>
<keyword evidence="1" id="KW-0472">Membrane</keyword>
<protein>
    <submittedName>
        <fullName evidence="2">Uncharacterized protein</fullName>
    </submittedName>
</protein>
<evidence type="ECO:0000313" key="2">
    <source>
        <dbReference type="EMBL" id="GBO98622.1"/>
    </source>
</evidence>
<dbReference type="OrthoDB" id="7454517at2759"/>